<dbReference type="InterPro" id="IPR019811">
    <property type="entry name" value="HDH_CS"/>
</dbReference>
<evidence type="ECO:0000256" key="2">
    <source>
        <dbReference type="ARBA" id="ARBA00005056"/>
    </source>
</evidence>
<organism evidence="19 20">
    <name type="scientific">Candidatus Coprovicinus avistercoris</name>
    <dbReference type="NCBI Taxonomy" id="2840754"/>
    <lineage>
        <taxon>Bacteria</taxon>
        <taxon>Bacillati</taxon>
        <taxon>Actinomycetota</taxon>
        <taxon>Coriobacteriia</taxon>
        <taxon>Coriobacteriales</taxon>
        <taxon>Coriobacteriaceae</taxon>
        <taxon>Coriobacteriaceae incertae sedis</taxon>
        <taxon>Candidatus Coprovicinus</taxon>
    </lineage>
</organism>
<dbReference type="Proteomes" id="UP000824078">
    <property type="component" value="Unassembled WGS sequence"/>
</dbReference>
<comment type="caution">
    <text evidence="19">The sequence shown here is derived from an EMBL/GenBank/DDBJ whole genome shotgun (WGS) entry which is preliminary data.</text>
</comment>
<dbReference type="EMBL" id="DVMQ01000014">
    <property type="protein sequence ID" value="HIU24083.1"/>
    <property type="molecule type" value="Genomic_DNA"/>
</dbReference>
<comment type="pathway">
    <text evidence="3 15">Amino-acid biosynthesis; L-methionine biosynthesis via de novo pathway; L-homoserine from L-aspartate: step 3/3.</text>
</comment>
<evidence type="ECO:0000256" key="11">
    <source>
        <dbReference type="ARBA" id="ARBA00023167"/>
    </source>
</evidence>
<dbReference type="FunFam" id="3.30.360.10:FF:000005">
    <property type="entry name" value="Homoserine dehydrogenase"/>
    <property type="match status" value="1"/>
</dbReference>
<proteinExistence type="inferred from homology"/>
<reference evidence="19" key="1">
    <citation type="submission" date="2020-10" db="EMBL/GenBank/DDBJ databases">
        <authorList>
            <person name="Gilroy R."/>
        </authorList>
    </citation>
    <scope>NUCLEOTIDE SEQUENCE</scope>
    <source>
        <strain evidence="19">ChiHjej12B11-29160</strain>
    </source>
</reference>
<evidence type="ECO:0000256" key="6">
    <source>
        <dbReference type="ARBA" id="ARBA00013376"/>
    </source>
</evidence>
<comment type="pathway">
    <text evidence="2 15">Amino-acid biosynthesis; L-threonine biosynthesis; L-threonine from L-aspartate: step 3/5.</text>
</comment>
<evidence type="ECO:0000259" key="18">
    <source>
        <dbReference type="Pfam" id="PF03447"/>
    </source>
</evidence>
<feature type="domain" description="Aspartate/homoserine dehydrogenase NAD-binding" evidence="18">
    <location>
        <begin position="9"/>
        <end position="112"/>
    </location>
</feature>
<name>A0A9D1L5J2_9ACTN</name>
<dbReference type="GO" id="GO:0009088">
    <property type="term" value="P:threonine biosynthetic process"/>
    <property type="evidence" value="ECO:0007669"/>
    <property type="project" value="UniProtKB-KW"/>
</dbReference>
<evidence type="ECO:0000256" key="1">
    <source>
        <dbReference type="ARBA" id="ARBA00001920"/>
    </source>
</evidence>
<evidence type="ECO:0000256" key="13">
    <source>
        <dbReference type="ARBA" id="ARBA00048841"/>
    </source>
</evidence>
<evidence type="ECO:0000256" key="7">
    <source>
        <dbReference type="ARBA" id="ARBA00022605"/>
    </source>
</evidence>
<dbReference type="EC" id="1.1.1.3" evidence="5 15"/>
<dbReference type="Gene3D" id="3.40.50.720">
    <property type="entry name" value="NAD(P)-binding Rossmann-like Domain"/>
    <property type="match status" value="1"/>
</dbReference>
<dbReference type="InterPro" id="IPR005106">
    <property type="entry name" value="Asp/hSer_DH_NAD-bd"/>
</dbReference>
<dbReference type="PANTHER" id="PTHR43331">
    <property type="entry name" value="HOMOSERINE DEHYDROGENASE"/>
    <property type="match status" value="1"/>
</dbReference>
<evidence type="ECO:0000313" key="19">
    <source>
        <dbReference type="EMBL" id="HIU24083.1"/>
    </source>
</evidence>
<evidence type="ECO:0000259" key="17">
    <source>
        <dbReference type="Pfam" id="PF00742"/>
    </source>
</evidence>
<accession>A0A9D1L5J2</accession>
<evidence type="ECO:0000313" key="20">
    <source>
        <dbReference type="Proteomes" id="UP000824078"/>
    </source>
</evidence>
<comment type="catalytic activity">
    <reaction evidence="13">
        <text>L-homoserine + NADP(+) = L-aspartate 4-semialdehyde + NADPH + H(+)</text>
        <dbReference type="Rhea" id="RHEA:15761"/>
        <dbReference type="ChEBI" id="CHEBI:15378"/>
        <dbReference type="ChEBI" id="CHEBI:57476"/>
        <dbReference type="ChEBI" id="CHEBI:57783"/>
        <dbReference type="ChEBI" id="CHEBI:58349"/>
        <dbReference type="ChEBI" id="CHEBI:537519"/>
        <dbReference type="EC" id="1.1.1.3"/>
    </reaction>
    <physiologicalReaction direction="right-to-left" evidence="13">
        <dbReference type="Rhea" id="RHEA:15763"/>
    </physiologicalReaction>
</comment>
<dbReference type="PROSITE" id="PS01042">
    <property type="entry name" value="HOMOSER_DHGENASE"/>
    <property type="match status" value="1"/>
</dbReference>
<gene>
    <name evidence="19" type="ORF">IAD17_04100</name>
</gene>
<evidence type="ECO:0000256" key="4">
    <source>
        <dbReference type="ARBA" id="ARBA00006753"/>
    </source>
</evidence>
<evidence type="ECO:0000256" key="5">
    <source>
        <dbReference type="ARBA" id="ARBA00013213"/>
    </source>
</evidence>
<sequence length="379" mass="40597">MKIAILGHGTVGRGVDEIIADCIPSLEVARILELPDRCTDERMTSDFDDIAQDPSIEAVVECMGGIEPAHTYIVAALRAGKHVITSNKAVVAEYLTEFAHEADVAGVGLFVEATCGGGIPWIASIEKVRRIDEVSSFSGILNGTTNYIIDEMARKGLDFDVVLARAQELGYAEADPSADIDGIDVRNKTIITAAVAFGVACTTEFPVTGMRTLTKADMDMLHAHGMSVKVLGRGVCKDQRYAVAVEPVALPERSLEACVPANNNIASVTGATIGELKFYGQGAGSLPTGNAMVQDLLDCQNGVRPTYDMSAELSYDPTLLVSDYLLRTTAEVPAEAEAFDEGVWRMHKLTATEARELFERICKDDPTSFMAAIAEGAED</sequence>
<keyword evidence="15" id="KW-0521">NADP</keyword>
<dbReference type="Pfam" id="PF00742">
    <property type="entry name" value="Homoserine_dh"/>
    <property type="match status" value="1"/>
</dbReference>
<dbReference type="NCBIfam" id="NF004976">
    <property type="entry name" value="PRK06349.1"/>
    <property type="match status" value="1"/>
</dbReference>
<keyword evidence="7 15" id="KW-0028">Amino-acid biosynthesis</keyword>
<evidence type="ECO:0000256" key="16">
    <source>
        <dbReference type="RuleBase" id="RU004171"/>
    </source>
</evidence>
<evidence type="ECO:0000256" key="14">
    <source>
        <dbReference type="ARBA" id="ARBA00049031"/>
    </source>
</evidence>
<keyword evidence="9 15" id="KW-0560">Oxidoreductase</keyword>
<dbReference type="SUPFAM" id="SSF55347">
    <property type="entry name" value="Glyceraldehyde-3-phosphate dehydrogenase-like, C-terminal domain"/>
    <property type="match status" value="1"/>
</dbReference>
<evidence type="ECO:0000256" key="3">
    <source>
        <dbReference type="ARBA" id="ARBA00005062"/>
    </source>
</evidence>
<keyword evidence="11 15" id="KW-0486">Methionine biosynthesis</keyword>
<dbReference type="Gene3D" id="3.30.360.10">
    <property type="entry name" value="Dihydrodipicolinate Reductase, domain 2"/>
    <property type="match status" value="1"/>
</dbReference>
<reference evidence="19" key="2">
    <citation type="journal article" date="2021" name="PeerJ">
        <title>Extensive microbial diversity within the chicken gut microbiome revealed by metagenomics and culture.</title>
        <authorList>
            <person name="Gilroy R."/>
            <person name="Ravi A."/>
            <person name="Getino M."/>
            <person name="Pursley I."/>
            <person name="Horton D.L."/>
            <person name="Alikhan N.F."/>
            <person name="Baker D."/>
            <person name="Gharbi K."/>
            <person name="Hall N."/>
            <person name="Watson M."/>
            <person name="Adriaenssens E.M."/>
            <person name="Foster-Nyarko E."/>
            <person name="Jarju S."/>
            <person name="Secka A."/>
            <person name="Antonio M."/>
            <person name="Oren A."/>
            <person name="Chaudhuri R.R."/>
            <person name="La Ragione R."/>
            <person name="Hildebrand F."/>
            <person name="Pallen M.J."/>
        </authorList>
    </citation>
    <scope>NUCLEOTIDE SEQUENCE</scope>
    <source>
        <strain evidence="19">ChiHjej12B11-29160</strain>
    </source>
</reference>
<evidence type="ECO:0000256" key="10">
    <source>
        <dbReference type="ARBA" id="ARBA00023053"/>
    </source>
</evidence>
<evidence type="ECO:0000256" key="9">
    <source>
        <dbReference type="ARBA" id="ARBA00023002"/>
    </source>
</evidence>
<dbReference type="InterPro" id="IPR001342">
    <property type="entry name" value="HDH_cat"/>
</dbReference>
<comment type="function">
    <text evidence="12">Catalyzes the conversion of L-aspartate-beta-semialdehyde (L-Asa) to L-homoserine (L-Hse), the third step in the biosynthesis of threonine and methionine from aspartate.</text>
</comment>
<evidence type="ECO:0000256" key="15">
    <source>
        <dbReference type="RuleBase" id="RU000579"/>
    </source>
</evidence>
<dbReference type="PANTHER" id="PTHR43331:SF1">
    <property type="entry name" value="HOMOSERINE DEHYDROGENASE"/>
    <property type="match status" value="1"/>
</dbReference>
<keyword evidence="8 15" id="KW-0791">Threonine biosynthesis</keyword>
<comment type="cofactor">
    <cofactor evidence="1">
        <name>a metal cation</name>
        <dbReference type="ChEBI" id="CHEBI:25213"/>
    </cofactor>
</comment>
<protein>
    <recommendedName>
        <fullName evidence="6 15">Homoserine dehydrogenase</fullName>
        <ecNumber evidence="5 15">1.1.1.3</ecNumber>
    </recommendedName>
</protein>
<dbReference type="GO" id="GO:0004412">
    <property type="term" value="F:homoserine dehydrogenase activity"/>
    <property type="evidence" value="ECO:0007669"/>
    <property type="project" value="UniProtKB-EC"/>
</dbReference>
<comment type="similarity">
    <text evidence="4 16">Belongs to the homoserine dehydrogenase family.</text>
</comment>
<dbReference type="GO" id="GO:0009086">
    <property type="term" value="P:methionine biosynthetic process"/>
    <property type="evidence" value="ECO:0007669"/>
    <property type="project" value="UniProtKB-KW"/>
</dbReference>
<comment type="catalytic activity">
    <reaction evidence="14">
        <text>L-homoserine + NAD(+) = L-aspartate 4-semialdehyde + NADH + H(+)</text>
        <dbReference type="Rhea" id="RHEA:15757"/>
        <dbReference type="ChEBI" id="CHEBI:15378"/>
        <dbReference type="ChEBI" id="CHEBI:57476"/>
        <dbReference type="ChEBI" id="CHEBI:57540"/>
        <dbReference type="ChEBI" id="CHEBI:57945"/>
        <dbReference type="ChEBI" id="CHEBI:537519"/>
        <dbReference type="EC" id="1.1.1.3"/>
    </reaction>
    <physiologicalReaction direction="right-to-left" evidence="14">
        <dbReference type="Rhea" id="RHEA:15759"/>
    </physiologicalReaction>
</comment>
<keyword evidence="10" id="KW-0915">Sodium</keyword>
<dbReference type="Pfam" id="PF03447">
    <property type="entry name" value="NAD_binding_3"/>
    <property type="match status" value="1"/>
</dbReference>
<dbReference type="GO" id="GO:0050661">
    <property type="term" value="F:NADP binding"/>
    <property type="evidence" value="ECO:0007669"/>
    <property type="project" value="InterPro"/>
</dbReference>
<dbReference type="SUPFAM" id="SSF51735">
    <property type="entry name" value="NAD(P)-binding Rossmann-fold domains"/>
    <property type="match status" value="1"/>
</dbReference>
<dbReference type="AlphaFoldDB" id="A0A9D1L5J2"/>
<feature type="domain" description="Homoserine dehydrogenase catalytic" evidence="17">
    <location>
        <begin position="120"/>
        <end position="297"/>
    </location>
</feature>
<evidence type="ECO:0000256" key="8">
    <source>
        <dbReference type="ARBA" id="ARBA00022697"/>
    </source>
</evidence>
<evidence type="ECO:0000256" key="12">
    <source>
        <dbReference type="ARBA" id="ARBA00044930"/>
    </source>
</evidence>
<dbReference type="InterPro" id="IPR036291">
    <property type="entry name" value="NAD(P)-bd_dom_sf"/>
</dbReference>